<organism evidence="1 2">
    <name type="scientific">Flammeovirga aprica JL-4</name>
    <dbReference type="NCBI Taxonomy" id="694437"/>
    <lineage>
        <taxon>Bacteria</taxon>
        <taxon>Pseudomonadati</taxon>
        <taxon>Bacteroidota</taxon>
        <taxon>Cytophagia</taxon>
        <taxon>Cytophagales</taxon>
        <taxon>Flammeovirgaceae</taxon>
        <taxon>Flammeovirga</taxon>
    </lineage>
</organism>
<name>A0A7X9XAT4_9BACT</name>
<dbReference type="PROSITE" id="PS51257">
    <property type="entry name" value="PROKAR_LIPOPROTEIN"/>
    <property type="match status" value="1"/>
</dbReference>
<evidence type="ECO:0008006" key="3">
    <source>
        <dbReference type="Google" id="ProtNLM"/>
    </source>
</evidence>
<dbReference type="RefSeq" id="WP_169658194.1">
    <property type="nucleotide sequence ID" value="NZ_JABANE010000052.1"/>
</dbReference>
<protein>
    <recommendedName>
        <fullName evidence="3">DUF5017 domain-containing protein</fullName>
    </recommendedName>
</protein>
<keyword evidence="2" id="KW-1185">Reference proteome</keyword>
<comment type="caution">
    <text evidence="1">The sequence shown here is derived from an EMBL/GenBank/DDBJ whole genome shotgun (WGS) entry which is preliminary data.</text>
</comment>
<sequence length="493" mass="55287">MKKSLIYILAVAAGLFSCDPYKDLNKSVQQDLSDQRDDQAIPESIIISEDDTVFATVASAQEGIPVILKDQYSANQHTDGRLVEVTYSVGTLVDEPTFNAPHFVSNDEYKANEGEVCYETKLWSEITLDASLTAITFTTEDYALTGDDSYNNFGYYDNKEGDFMGAPVDNILDAKINYILQTNYASESVVANQVTVTYKYYDNGTNDVSRSFEYNESNNCYYGFKSEDAAASAMPSILASAYADEATGFVITTSYKVFESYEDGMKEEDISLTTVHKTFEKEEDGFELYEGTPAMYMLYDEDYDRMGSPGKYNNFSSSDAPENYLPQFAALILPYAQVDDEIQFLFKYYAGGDLGTIIKSMTYTKAEAWNQTAPIHNTQGMDKFKYTHSVEGEGLWKVSLAVAITLTEADYTLTGDDKYMNFGWGDEPGEYPEGTQVENVNDAKIIHILTENYKELAIADQEVSVSYKFYDGAHSIQTRSFVYDASSSTWVRQ</sequence>
<evidence type="ECO:0000313" key="2">
    <source>
        <dbReference type="Proteomes" id="UP000576082"/>
    </source>
</evidence>
<gene>
    <name evidence="1" type="ORF">HHU12_18370</name>
</gene>
<dbReference type="AlphaFoldDB" id="A0A7X9XAT4"/>
<reference evidence="1 2" key="1">
    <citation type="submission" date="2020-04" db="EMBL/GenBank/DDBJ databases">
        <title>Flammeovirga sp. SR4, a novel species isolated from seawater.</title>
        <authorList>
            <person name="Wang X."/>
        </authorList>
    </citation>
    <scope>NUCLEOTIDE SEQUENCE [LARGE SCALE GENOMIC DNA]</scope>
    <source>
        <strain evidence="1 2">ATCC 23126</strain>
    </source>
</reference>
<evidence type="ECO:0000313" key="1">
    <source>
        <dbReference type="EMBL" id="NME69944.1"/>
    </source>
</evidence>
<dbReference type="EMBL" id="JABANE010000052">
    <property type="protein sequence ID" value="NME69944.1"/>
    <property type="molecule type" value="Genomic_DNA"/>
</dbReference>
<proteinExistence type="predicted"/>
<accession>A0A7X9XAT4</accession>
<dbReference type="Proteomes" id="UP000576082">
    <property type="component" value="Unassembled WGS sequence"/>
</dbReference>